<feature type="region of interest" description="Disordered" evidence="2">
    <location>
        <begin position="183"/>
        <end position="202"/>
    </location>
</feature>
<evidence type="ECO:0000313" key="5">
    <source>
        <dbReference type="Proteomes" id="UP000288603"/>
    </source>
</evidence>
<dbReference type="EMBL" id="RZNC01000006">
    <property type="protein sequence ID" value="RWZ58489.1"/>
    <property type="molecule type" value="Genomic_DNA"/>
</dbReference>
<dbReference type="InterPro" id="IPR001733">
    <property type="entry name" value="Peptidase_S26B"/>
</dbReference>
<dbReference type="AlphaFoldDB" id="A0A3S3ZJS3"/>
<feature type="transmembrane region" description="Helical" evidence="3">
    <location>
        <begin position="159"/>
        <end position="177"/>
    </location>
</feature>
<reference evidence="4 5" key="1">
    <citation type="submission" date="2018-12" db="EMBL/GenBank/DDBJ databases">
        <authorList>
            <person name="Li F."/>
        </authorList>
    </citation>
    <scope>NUCLEOTIDE SEQUENCE [LARGE SCALE GENOMIC DNA]</scope>
    <source>
        <strain evidence="4 5">8H24J-4-2</strain>
    </source>
</reference>
<dbReference type="Proteomes" id="UP000288603">
    <property type="component" value="Unassembled WGS sequence"/>
</dbReference>
<evidence type="ECO:0000256" key="3">
    <source>
        <dbReference type="SAM" id="Phobius"/>
    </source>
</evidence>
<evidence type="ECO:0000256" key="1">
    <source>
        <dbReference type="NCBIfam" id="TIGR02228"/>
    </source>
</evidence>
<proteinExistence type="predicted"/>
<dbReference type="EC" id="3.4.21.89" evidence="1"/>
<organism evidence="4 5">
    <name type="scientific">Labedella populi</name>
    <dbReference type="NCBI Taxonomy" id="2498850"/>
    <lineage>
        <taxon>Bacteria</taxon>
        <taxon>Bacillati</taxon>
        <taxon>Actinomycetota</taxon>
        <taxon>Actinomycetes</taxon>
        <taxon>Micrococcales</taxon>
        <taxon>Microbacteriaceae</taxon>
        <taxon>Labedella</taxon>
    </lineage>
</organism>
<keyword evidence="4" id="KW-0378">Hydrolase</keyword>
<protein>
    <recommendedName>
        <fullName evidence="1">Signal peptidase I</fullName>
        <ecNumber evidence="1">3.4.21.89</ecNumber>
    </recommendedName>
</protein>
<feature type="compositionally biased region" description="Low complexity" evidence="2">
    <location>
        <begin position="191"/>
        <end position="202"/>
    </location>
</feature>
<evidence type="ECO:0000256" key="2">
    <source>
        <dbReference type="SAM" id="MobiDB-lite"/>
    </source>
</evidence>
<dbReference type="GO" id="GO:0006465">
    <property type="term" value="P:signal peptide processing"/>
    <property type="evidence" value="ECO:0007669"/>
    <property type="project" value="UniProtKB-UniRule"/>
</dbReference>
<keyword evidence="5" id="KW-1185">Reference proteome</keyword>
<sequence length="202" mass="20688">MTMPSLLEQTRIDAEVTAPARTSTTASVLVTIAGLVGIAVLACVASGWVFGLSVIVFTTGSMAPSMPTGTAAIVQHVDASRVMVGDVVTVPRPGGALPVTHRVESVGLVADDASARSLVLKGDANDTADREPYVVRAAERVLVAVPGGAAALSVLRTPAAIGITAGLVAMVFVWSFWPPERRPFESHKSSDPSSGSPSMTAP</sequence>
<dbReference type="GO" id="GO:0009003">
    <property type="term" value="F:signal peptidase activity"/>
    <property type="evidence" value="ECO:0007669"/>
    <property type="project" value="UniProtKB-EC"/>
</dbReference>
<name>A0A3S3ZJS3_9MICO</name>
<dbReference type="GO" id="GO:0004252">
    <property type="term" value="F:serine-type endopeptidase activity"/>
    <property type="evidence" value="ECO:0007669"/>
    <property type="project" value="UniProtKB-UniRule"/>
</dbReference>
<accession>A0A3S3ZJS3</accession>
<dbReference type="CDD" id="cd06530">
    <property type="entry name" value="S26_SPase_I"/>
    <property type="match status" value="1"/>
</dbReference>
<dbReference type="GO" id="GO:0016020">
    <property type="term" value="C:membrane"/>
    <property type="evidence" value="ECO:0007669"/>
    <property type="project" value="UniProtKB-UniRule"/>
</dbReference>
<dbReference type="OrthoDB" id="3790724at2"/>
<dbReference type="InterPro" id="IPR019533">
    <property type="entry name" value="Peptidase_S26"/>
</dbReference>
<evidence type="ECO:0000313" key="4">
    <source>
        <dbReference type="EMBL" id="RWZ58489.1"/>
    </source>
</evidence>
<feature type="transmembrane region" description="Helical" evidence="3">
    <location>
        <begin position="28"/>
        <end position="57"/>
    </location>
</feature>
<keyword evidence="3" id="KW-1133">Transmembrane helix</keyword>
<comment type="caution">
    <text evidence="4">The sequence shown here is derived from an EMBL/GenBank/DDBJ whole genome shotgun (WGS) entry which is preliminary data.</text>
</comment>
<keyword evidence="3" id="KW-0472">Membrane</keyword>
<gene>
    <name evidence="4" type="ORF">ELQ92_14395</name>
</gene>
<dbReference type="NCBIfam" id="TIGR02228">
    <property type="entry name" value="sigpep_I_arch"/>
    <property type="match status" value="1"/>
</dbReference>
<keyword evidence="3" id="KW-0812">Transmembrane</keyword>